<dbReference type="Pfam" id="PF03181">
    <property type="entry name" value="BURP"/>
    <property type="match status" value="1"/>
</dbReference>
<protein>
    <recommendedName>
        <fullName evidence="8">BURP domain-containing protein</fullName>
    </recommendedName>
</protein>
<dbReference type="InterPro" id="IPR051897">
    <property type="entry name" value="PG-associated_BURP"/>
</dbReference>
<keyword evidence="3" id="KW-0964">Secreted</keyword>
<evidence type="ECO:0000256" key="6">
    <source>
        <dbReference type="ARBA" id="ARBA00023180"/>
    </source>
</evidence>
<dbReference type="InterPro" id="IPR004873">
    <property type="entry name" value="BURP_dom"/>
</dbReference>
<organism evidence="9 10">
    <name type="scientific">Cuscuta australis</name>
    <dbReference type="NCBI Taxonomy" id="267555"/>
    <lineage>
        <taxon>Eukaryota</taxon>
        <taxon>Viridiplantae</taxon>
        <taxon>Streptophyta</taxon>
        <taxon>Embryophyta</taxon>
        <taxon>Tracheophyta</taxon>
        <taxon>Spermatophyta</taxon>
        <taxon>Magnoliopsida</taxon>
        <taxon>eudicotyledons</taxon>
        <taxon>Gunneridae</taxon>
        <taxon>Pentapetalae</taxon>
        <taxon>asterids</taxon>
        <taxon>lamiids</taxon>
        <taxon>Solanales</taxon>
        <taxon>Convolvulaceae</taxon>
        <taxon>Cuscuteae</taxon>
        <taxon>Cuscuta</taxon>
        <taxon>Cuscuta subgen. Grammica</taxon>
        <taxon>Cuscuta sect. Cleistogrammica</taxon>
    </lineage>
</organism>
<accession>A0A328E5S1</accession>
<gene>
    <name evidence="9" type="ORF">DM860_006939</name>
</gene>
<keyword evidence="3" id="KW-0134">Cell wall</keyword>
<dbReference type="SMART" id="SM01045">
    <property type="entry name" value="BURP"/>
    <property type="match status" value="1"/>
</dbReference>
<feature type="chain" id="PRO_5016331510" description="BURP domain-containing protein" evidence="7">
    <location>
        <begin position="24"/>
        <end position="629"/>
    </location>
</feature>
<evidence type="ECO:0000259" key="8">
    <source>
        <dbReference type="PROSITE" id="PS51277"/>
    </source>
</evidence>
<comment type="subcellular location">
    <subcellularLocation>
        <location evidence="1">Secreted</location>
        <location evidence="1">Cell wall</location>
    </subcellularLocation>
    <subcellularLocation>
        <location evidence="2">Secreted</location>
        <location evidence="2">Extracellular space</location>
        <location evidence="2">Apoplast</location>
    </subcellularLocation>
</comment>
<dbReference type="AlphaFoldDB" id="A0A328E5S1"/>
<evidence type="ECO:0000313" key="10">
    <source>
        <dbReference type="Proteomes" id="UP000249390"/>
    </source>
</evidence>
<evidence type="ECO:0000256" key="1">
    <source>
        <dbReference type="ARBA" id="ARBA00004191"/>
    </source>
</evidence>
<keyword evidence="4" id="KW-0052">Apoplast</keyword>
<feature type="signal peptide" evidence="7">
    <location>
        <begin position="1"/>
        <end position="23"/>
    </location>
</feature>
<evidence type="ECO:0000256" key="3">
    <source>
        <dbReference type="ARBA" id="ARBA00022512"/>
    </source>
</evidence>
<comment type="caution">
    <text evidence="9">The sequence shown here is derived from an EMBL/GenBank/DDBJ whole genome shotgun (WGS) entry which is preliminary data.</text>
</comment>
<dbReference type="Proteomes" id="UP000249390">
    <property type="component" value="Unassembled WGS sequence"/>
</dbReference>
<dbReference type="EMBL" id="NQVE01000027">
    <property type="protein sequence ID" value="RAL53267.1"/>
    <property type="molecule type" value="Genomic_DNA"/>
</dbReference>
<reference evidence="9 10" key="1">
    <citation type="submission" date="2018-06" db="EMBL/GenBank/DDBJ databases">
        <title>The Genome of Cuscuta australis (Dodder) Provides Insight into the Evolution of Plant Parasitism.</title>
        <authorList>
            <person name="Liu H."/>
        </authorList>
    </citation>
    <scope>NUCLEOTIDE SEQUENCE [LARGE SCALE GENOMIC DNA]</scope>
    <source>
        <strain evidence="10">cv. Yunnan</strain>
        <tissue evidence="9">Vines</tissue>
    </source>
</reference>
<evidence type="ECO:0000313" key="9">
    <source>
        <dbReference type="EMBL" id="RAL53267.1"/>
    </source>
</evidence>
<dbReference type="PANTHER" id="PTHR31458:SF2">
    <property type="entry name" value="POLYGALACTURONASE 1 BETA-LIKE PROTEIN 2"/>
    <property type="match status" value="1"/>
</dbReference>
<dbReference type="PANTHER" id="PTHR31458">
    <property type="entry name" value="POLYGALACTURONASE 1 BETA-LIKE PROTEIN 2"/>
    <property type="match status" value="1"/>
</dbReference>
<sequence length="629" mass="68317">MPSPTPFLSFILLLFFFSPPSINVVVGGGNSGESNPFTAKAYAIRYWKTQISNGLAKPWFLLNKASPMSAAQYARFSKLAADPEALAAQLAGFCSSGNLLCFPDLSPSLEKHNADVSFAKYGAKNFTNYGSGRAGGFDSFKNYSESENMPVNSFRRYSRNAAGHREGFSRYATGGNVIEQRFNTYGASATGGDGGFSTYAQEVNDPNEQFTSYSDNANGRKQDFLSYADNANAGDQGFQNYAKNSNGAENSFGSYGTDANVVGSTFSNYGQAANVDNETFTNYGFNGNIPQNNFKTYGAGSNAGVDSFQNYRDQANVGGDSFQSYRKGSSSAESEFVNYGKSFNVGTDKFSGYGARKTGFAVYGVNNTFKEYERKEAVGFSSYTNASSQSTAALAAAEGSGKKVINHWVEPGKFFREEMLKNGTVMPMPDIRDKMPQRSFLPRVIAAKLPFSAAKIGDLKRLFHAADGSAMEKIIADTLAECERAPSRGETKRCVTSVEDMIDFSTSVLGRNVVVRTTENTEGSKRDIMVNSVRGINGGKVTRSVSCHQSLYPSLVYYCHSVPKVRVYEADILDPNTRSKINHAVAICHIDTSSWSPTHGAFLSLGSGPGKIEVCHWIFENDMTWAVAD</sequence>
<keyword evidence="6" id="KW-0325">Glycoprotein</keyword>
<proteinExistence type="predicted"/>
<feature type="domain" description="BURP" evidence="8">
    <location>
        <begin position="414"/>
        <end position="628"/>
    </location>
</feature>
<evidence type="ECO:0000256" key="2">
    <source>
        <dbReference type="ARBA" id="ARBA00004271"/>
    </source>
</evidence>
<name>A0A328E5S1_9ASTE</name>
<dbReference type="PROSITE" id="PS51277">
    <property type="entry name" value="BURP"/>
    <property type="match status" value="1"/>
</dbReference>
<dbReference type="GO" id="GO:0048046">
    <property type="term" value="C:apoplast"/>
    <property type="evidence" value="ECO:0007669"/>
    <property type="project" value="UniProtKB-SubCell"/>
</dbReference>
<keyword evidence="5 7" id="KW-0732">Signal</keyword>
<keyword evidence="10" id="KW-1185">Reference proteome</keyword>
<evidence type="ECO:0000256" key="5">
    <source>
        <dbReference type="ARBA" id="ARBA00022729"/>
    </source>
</evidence>
<evidence type="ECO:0000256" key="4">
    <source>
        <dbReference type="ARBA" id="ARBA00022523"/>
    </source>
</evidence>
<evidence type="ECO:0000256" key="7">
    <source>
        <dbReference type="SAM" id="SignalP"/>
    </source>
</evidence>